<evidence type="ECO:0000313" key="4">
    <source>
        <dbReference type="Proteomes" id="UP000019754"/>
    </source>
</evidence>
<feature type="compositionally biased region" description="Acidic residues" evidence="1">
    <location>
        <begin position="850"/>
        <end position="863"/>
    </location>
</feature>
<comment type="caution">
    <text evidence="3">The sequence shown here is derived from an EMBL/GenBank/DDBJ whole genome shotgun (WGS) entry which is preliminary data.</text>
</comment>
<accession>A0A022KX51</accession>
<feature type="compositionally biased region" description="Basic and acidic residues" evidence="1">
    <location>
        <begin position="864"/>
        <end position="873"/>
    </location>
</feature>
<reference evidence="3 4" key="1">
    <citation type="journal article" date="2013" name="Genome Announc.">
        <title>Draft genome sequence of an Actinobacterium, Brachybacterium muris strain UCD-AY4.</title>
        <authorList>
            <person name="Lo J.R."/>
            <person name="Lang J.M."/>
            <person name="Darling A.E."/>
            <person name="Eisen J.A."/>
            <person name="Coil D.A."/>
        </authorList>
    </citation>
    <scope>NUCLEOTIDE SEQUENCE [LARGE SCALE GENOMIC DNA]</scope>
    <source>
        <strain evidence="3 4">UCD-AY4</strain>
    </source>
</reference>
<feature type="domain" description="Putative endonuclease Z1" evidence="2">
    <location>
        <begin position="349"/>
        <end position="570"/>
    </location>
</feature>
<name>A0A022KX51_9MICO</name>
<proteinExistence type="predicted"/>
<dbReference type="AlphaFoldDB" id="A0A022KX51"/>
<sequence>MFPGFQDFYDRWILDQRDRIELIEFGGGLVKKPAEARPPSWYRGSRRIGEWVNYRNVLGEKLPEVAIGSLDLSTERIVGMLANPVTPHDKRKGLVVGYVQSGKTANYTGVIAKAIDQGYRIIIVLSGMHTNLRRQTQVRLVNDLRTQQLLQERKLSYVSLTSADGDFADPQRYIANLGNAQSVLIGVVKKNVTRLDRVAEFLRQVNRENPDMLLDRPVLIIDDESDQATPNSAKLGAKVTAINGAIRAIWAQVKTGAYVAYTATPFANIFINPADKKDLYPEDFVASLPRPDGYMGVKEFFGSTRTADKAESAEQLEHRVSRDVSAESEAVLVPRGRDITGYAPEMVPELKLALHWFLIATAVRRLREETPFHSSMLVHTSHRVHAHERLADVIESYLTDVSSSAAEIEEDVRALFLEEIDQASELRSRHERPDWAEVWAQITTMLEQQQVIVRTDNAASKERLEYPDDDPQTVIAVGGGTLSRGLTLEGLVTSFFLRTSNTYDTLLQMGRWFGFRFGYADLVRVWVAPGLMEEYAFLAEVEEDLRGEIARMDKENLTPAVIGLKVMLHPGRLQITAGNKMRAAQLVEALNGGQRYQVTYLDKSTAGIQRNQIAAERLIRTSLDNGAVHIESESGHLLRSVTSISVLEFLEDAWIPAAYPWMQADAVKAWLEKNAPDATWNIALMSPRGERPTYSFTEGISVRTASRTPEKKWSPLQYEWNDAVGADLVNIRALLTEGDELQDIQYLDAGSIGEDRETRELIRAIQSGSFKGTPADMRRARHHLLPGEGLIILYAIDKDSTPSGKSKQTRKAMAAEDHLVGIGLVYPSADDPDEERQRMAVDPAAAYVTADDDEDDIAEDNEGDHDPRLEELK</sequence>
<dbReference type="EMBL" id="AORC01000011">
    <property type="protein sequence ID" value="EYT48916.1"/>
    <property type="molecule type" value="Genomic_DNA"/>
</dbReference>
<keyword evidence="4" id="KW-1185">Reference proteome</keyword>
<dbReference type="Proteomes" id="UP000019754">
    <property type="component" value="Unassembled WGS sequence"/>
</dbReference>
<dbReference type="InterPro" id="IPR018310">
    <property type="entry name" value="Put_endonuclease_Z1-dom"/>
</dbReference>
<protein>
    <recommendedName>
        <fullName evidence="2">Putative endonuclease Z1 domain-containing protein</fullName>
    </recommendedName>
</protein>
<evidence type="ECO:0000259" key="2">
    <source>
        <dbReference type="Pfam" id="PF10593"/>
    </source>
</evidence>
<dbReference type="HOGENOM" id="CLU_007800_1_0_11"/>
<dbReference type="Pfam" id="PF10593">
    <property type="entry name" value="Z1"/>
    <property type="match status" value="1"/>
</dbReference>
<evidence type="ECO:0000256" key="1">
    <source>
        <dbReference type="SAM" id="MobiDB-lite"/>
    </source>
</evidence>
<feature type="region of interest" description="Disordered" evidence="1">
    <location>
        <begin position="827"/>
        <end position="873"/>
    </location>
</feature>
<gene>
    <name evidence="3" type="ORF">D641_0109690</name>
</gene>
<organism evidence="3 4">
    <name type="scientific">Brachybacterium muris UCD-AY4</name>
    <dbReference type="NCBI Taxonomy" id="1249481"/>
    <lineage>
        <taxon>Bacteria</taxon>
        <taxon>Bacillati</taxon>
        <taxon>Actinomycetota</taxon>
        <taxon>Actinomycetes</taxon>
        <taxon>Micrococcales</taxon>
        <taxon>Dermabacteraceae</taxon>
        <taxon>Brachybacterium</taxon>
    </lineage>
</organism>
<dbReference type="STRING" id="1249481.D641_0109690"/>
<evidence type="ECO:0000313" key="3">
    <source>
        <dbReference type="EMBL" id="EYT48916.1"/>
    </source>
</evidence>